<dbReference type="Pfam" id="PF00753">
    <property type="entry name" value="Lactamase_B"/>
    <property type="match status" value="1"/>
</dbReference>
<evidence type="ECO:0000259" key="7">
    <source>
        <dbReference type="SMART" id="SM00849"/>
    </source>
</evidence>
<feature type="compositionally biased region" description="Basic residues" evidence="6">
    <location>
        <begin position="4342"/>
        <end position="4360"/>
    </location>
</feature>
<comment type="caution">
    <text evidence="8">The sequence shown here is derived from an EMBL/GenBank/DDBJ whole genome shotgun (WGS) entry which is preliminary data.</text>
</comment>
<feature type="compositionally biased region" description="Basic residues" evidence="6">
    <location>
        <begin position="4413"/>
        <end position="4454"/>
    </location>
</feature>
<dbReference type="EMBL" id="CAJNOL010000179">
    <property type="protein sequence ID" value="CAF0911868.1"/>
    <property type="molecule type" value="Genomic_DNA"/>
</dbReference>
<dbReference type="GO" id="GO:0046872">
    <property type="term" value="F:metal ion binding"/>
    <property type="evidence" value="ECO:0007669"/>
    <property type="project" value="UniProtKB-KW"/>
</dbReference>
<reference evidence="8" key="1">
    <citation type="submission" date="2021-02" db="EMBL/GenBank/DDBJ databases">
        <authorList>
            <person name="Nowell W R."/>
        </authorList>
    </citation>
    <scope>NUCLEOTIDE SEQUENCE</scope>
</reference>
<dbReference type="Proteomes" id="UP000663870">
    <property type="component" value="Unassembled WGS sequence"/>
</dbReference>
<sequence length="4925" mass="582865">MATNLVKLQTVEQLSPLVLRVLGCNPGPMTLQGTNTYLIGKGRNRILLDAGQGVPAYVDELKNTITKNNLGLQAILITHWHPDHIYGIKDILKLINKPDLPVYKRKLIVMPDLTKFKTYGIRENPDKFADFTFINNGTDEFTIETEGAHLKAIHTPGHTTDHLCYWLEEERALFSGDTILGQGTTEFEDLYDYLNSLKLILNLSPTKIYPGHGPVIENPREALEYYISHRQQRNNQILDALKQSNDGLDPDEITKIVYTDLHETLFSAARHNVCNHLQMLEKQNLVYFNDQNKKWSLRYGIDILETNGNFEITDKVINHLDSLLSIYYQNVNQNNNNIDSTLNLSEQDNEFQKSNLFYNFSNSIISSNNDNEIIKTKQFSSDIHCIPIKLPTIVEIQLRNNQLLRNAIHKYRRHERYLNLSKKKKISSIKTTDEEEEEEEDILMIEAKSLCPMELNDTIDSSSVILSKTKESLTKLMNQIHNQYKNKIHKKTNKLIANIEAILKFIINEEITYEYLQNEIKIHNQQNQSKQLRKKKKNQNQTIQILPYENTYGQFYYPNQFIPIEQTMIDKIVYGVQAMAVALTNTKDIEDVLNGIVMLADQSTSSLSNQTDNKIADELMSTIQKHFLTQKQIYTTNRERIHVRMALNLILADNRLNGKTMIFQSESIILSRMIRKIFLCTQIRTLCSYGDIITIINDSDYHHIRFRTYKRMSLSLDEFIEILGEIYHTSYDTIETMKYYLDANDIIDLNTNLIYSSILTSKQINDMIKYILREDAIRQLIKLIFDRIRNNDNHINNQHRQFKLNLPMKLNDLYQTIKKLNAFINDLRAIISQIWLLPENFNILISEKTITSEILDQFYIDFHTREDIDERLNKICKKIQDHLNLHSCITRVVLKMISEHFNNTMLTPFLDEFNKIPRFISIIDIFDDLITSGLISTTELLVYSKQDIIIKKSSLLKHFESISFFHKRDADLLGEITLVMREDDLIEYLTQRAMIIKQMYINSILNNDERRNFITNNLIESTKRLSSLSIHEFIRYFNLDPNCCKIFYWMGLTDENIVKTLIEIKTFVNEYTLDGIYNNFLMRLHDTLESGIYYISTENLINSDQQKEYLTIKQQNNNHSIHQIIGENFCKLGCFLTYKQASILIDYADPEYEHELLSLITIHDIISQENFKTLLKLTNNEINFHELSTIILPKQQVIECKILLDSFHQRINYRQKRFKRIENLQKLLLSSILIEKFLEIISNLGIEYFTHIELDYLEEIKLIDIGVLAILLTLPSYNPLIHQHKYEWFHIKDNLIQNNEQISNISPNYLHILDPIIEKYSIFLTTIIIRIISNKERFENINEILLSNPDYYLSTEEVLKICAYEQILTYDNIQYICQEIFHTKQILNTNNQFHHEQKSSIDMNLGNIQEQSNKKSLTLNIDQHDNDRKSEEINISSDKLQKENIHNPRRHVTRLDLRETNIILQSIFDCYTRNMSTYTHDSVLRHKIEQTVIITIFDYILHFNHRTMINEQLRQLFNGFKPLAFYKAQLLIEKEIIIIKLLLSTRKRQAPLTLHDLDRYLESYPIQCRLDIVNELRHSKIISQSLTNNYTMNQCYELKVTTLESQAIFLFYMMIKLIQKEGYIDEINIRKILNQYQTNTENEKFNIIYKYILRNGFLTIEQIIQSAKDFFLQDYLNEDILKNQLSEYKTVIQEQFLINIFHRKQLTNTQFELALSQNMRRRQVIQTNILSNQIKSTKIAKEKVQRKVDHVLLKIDENIQSYSKPTQISSNLTYNNLIKQHKSIIENNQQLLTINNELLPNLRTLRHNYIQSKIPRNQLHLLVEQGGWNNDIYIEFKRELNIIDSNNSLDLIRHITYNISLLIKENGSIPEKPLMKHFQQHQILFLADFELLLMRYGMVALEDLIDLLIVSKLAKPNEIKSYAKTIFCLNVNKFMEISKSQENALVKKHHVQNNLEKKLCITTTDLSQLLNHVLKLDRLKRIIDMMATIKNYIHLHPINTFNALKALKLEFDFNNYDMKFLRDLKLLNDTWYKRYLLSQTNEIDSRVSEIIDEEQEQEDQDQYKFHSPIDEDYDLDVFNELFETKESQLDISEQHKQAYLEKLKKQKTQIISSKPKVSTDEDSLQLSINLDDFHKQQEIKKDQTHFIEQFYPNASILGPQLLLPYISDNQKRLFIELDFAEEQNIDDYYYYKQDQREYITQQMNKYSDVIEKESIKLQSMETFESQIRISSQTSDLIQTEDDKTKTMSDSKASILLESSTIQDDTINDKDKPLDEEELHISSIQILTSEKSTESFPLIDKRLSSLTDESLQRKSISLVLPNIIEDFYTILLESFQQMTDTEQISLQKNLQFIRHNINQWFQQILQYNEQVSNLIQEINPIDNNYEYFTQYELLTNQLNTYFHNELNLFDKNFSFLNNLKLQNFFQQRINQIENILNEQKNHQELIKYVHKQIIDIEQIINEINIDSKKQEIFHNLNNQFHKYKNDFNQIQKYEYFQIQPILRTHLELAIRTFNIDLQYIEQILSDKTLTDLIPNKSSIVIKTSMQSIESQIYNNIISIRDNLSIITINMKNCQIIIPEKKLSQDLLRKDINDRLQTIKNEYLEQKINEEKLQLIKINLDKFDQQQIEFIDKLEDIHNILNKESNKIQKYLLNITTARYHSNHPNFPLNAKLKYFPIDNLGNLIEQPLCLINKQNMPISDELNLIRLPYESDRFHISNDKHELTIVDKNEIPLSEPITFKQLTSESIEFEYIDDNQQTIQIIEIASHHPIHKSIMLNVKPVSFDKLPTIKQPASQILFVVDNNDQPLSKPIQFLDHTYSSLNISDFNLVTFLYDEKTNEQILLTPEQYLISIQQAEFTPRKFITYIINNKDKTVISEPIQISDIGIQIRYSIENIISNRLNLFDRKRYELFTYLKLSENKNEFLKILSDEYEFINAYIQDRLDKLKIEEKIIELIIPILDKQYDDISIDQIEYKREQSNMDNLLNTMKSFLQLDEKLTKYRKTQIIEQLEIQKLENNLIQQLIQISIQLDDPLIIKQVENLTNHMQNTQLLNELRPIILSSIKNRAKIIEEKFETLLINIHNKSHQLKQSEQIQFEYFQFLNTRFNEEIEHEKNIENLYDKIERMQYDLHQKIADSLETIKVEDLNKVIKQYMYDINQIIIPNYLKNKNEKLIYIFNFILQFFHNKLKIIEQYKKNIFNELEQFQIKSIDNNENFYFQQIIFIKNEIKINNYKKLLKFIKKFKILLYKLEIINEKNLQYNFLYSKFDRLYEILINNYQINLPIKTNIQFIRDTLHSNKKKLKKEIREFDITRNELLRKLDVLKKKEELKQRSILTSITEEDRLSSLSAYIQQSEIEPLNIHHEFYAIKIQQITNDLVSMFHNKTPESSLSNMNSFSKTFDHLKTYEQILNKQKINNENQLKHIEDEISIARKYSLFDSLAREQMDNLIRQQNEFTYHKELIVKMQTILNEIINQFYSLFISNFEQDKNQELFKQIKQRAIDTIIQSVQYERLSKRISPHLLVLHKLTSEQELIQPSIIPCPVKLYQLEIKTSVQQESPYEMFHFQYQSTINFQKDFIQQISSLDSIDLKNQILQIEINYLQKQYDESIAIGDFTRQLATEQIISNKLQFIESFQEKEKSQKINEIEIQIPSIINNQQLNEHKKSKTSIKISKINEKSLDTNQVNEQIHELLKNYDKILQKHIQNDQAKLFQTQINIDQIKNQTEKLSSTYLEQAQNEIVDQQMIDSIEDLHQLKKSLEKYHQENNRQKQIDIQFQILDKIDQLDNQSIVHKTIENLRKHLYKEQQGLLILSSNKQTYNDTHFQILPISTHLSESSIMTIAEEKKIKNISKQITIEPAISKLIPSIDSVEQTKVSLVTTNAKELYQELEKIKYSIETAFESIQQTSDIVDDKIPPKIPLPMKRGITIEHDEEYNTIETIHKIRVPNQSRLQSNSVAAMNSSLIPINDILDSNSISSSKIIDIQNDPKYLSSPLTIVGNVEKYSVIERKSKHRQIATSTQRSISQSKRKYGEVYVRHRFIDVNSPISNIDEQRKTNEEKFREKIKRKTRLVQLEKTKQGNTVIHRQVDLSKRVLLIPQRAIYEENLEPIPPLINMKDTTNFTFNQTNTSPLKSRQSLPLISISDVNTIDYHNQKFEMKLPPYSTTILSPVEEVPEEIEISEDIPFTTMDKDSLTKYQSVDTTNKITELVTFDNNKILNSLQEIPLNLSTTIPSVEETSQQKIDENKRVTVSYSSLPDDLSSILNISQRKSSIISQQSKEQKILNKRSSKKKHQSVIIKQIEDVELVPTTNDESLSLQAFNIEQENQEIQPSISITSESKVIYHKVGGKMKKKKKKKKKSKKIKQTNTHDNRIKKKEKKIEIKSQEESSIIIPRKAVPFISTTQDKQIDVEDDPIIKYKKKKRKRSSKSTRKYSRSRSSSKSKLTTRKKNKSKHRLKRKLNEEEKSENIQIESKSIKNKDAITMHLLNVKRFTVPPISIITFDQTHHKYNDINEIKNEKFEQSRLHLLKPMIKNFELDKNFQKCYKEIHNIDAYDLDKELFDFNNDTKEIDQPAMFTEYIPEFFQKQAEEKQIRRISLTAIKTDENFIKRLAPRISNLYNGWQPSDTICAHTDEFRPLNKYFMSDISYYFDDNFIDESGLFQNERNLDIIESRIKQTTQRFRDDYIVKEFFNCWKDYTVKQARIVELRRKRVTIDFREFWFQDAFSDPFYSYFEQPLDYIKKQDNYHQMAYRLHKRLVRTGREQPKDTMKNINRSSFLPILFNLPKNNLDRQVSLNRRRQLINYDNNNNNNNENYLIPLSNLITHHDEILSLIRERINFLNRTKTYINIHRDELVIKELLLKSSLLQQGTIKDLDKLIIDYYSSNEQQDIKILSKSSSNIVKLPMLKSSPSLISKSNSKLSRQTMTISQ</sequence>
<keyword evidence="4" id="KW-0862">Zinc</keyword>
<dbReference type="InterPro" id="IPR036388">
    <property type="entry name" value="WH-like_DNA-bd_sf"/>
</dbReference>
<protein>
    <recommendedName>
        <fullName evidence="7">Metallo-beta-lactamase domain-containing protein</fullName>
    </recommendedName>
</protein>
<evidence type="ECO:0000256" key="5">
    <source>
        <dbReference type="SAM" id="Coils"/>
    </source>
</evidence>
<dbReference type="PANTHER" id="PTHR23131">
    <property type="entry name" value="ENDORIBONUCLEASE LACTB2"/>
    <property type="match status" value="1"/>
</dbReference>
<accession>A0A814AHC1</accession>
<dbReference type="SMART" id="SM00849">
    <property type="entry name" value="Lactamase_B"/>
    <property type="match status" value="1"/>
</dbReference>
<keyword evidence="5" id="KW-0175">Coiled coil</keyword>
<keyword evidence="3" id="KW-0378">Hydrolase</keyword>
<dbReference type="InterPro" id="IPR041516">
    <property type="entry name" value="LACTB2_WH"/>
</dbReference>
<dbReference type="InterPro" id="IPR001279">
    <property type="entry name" value="Metallo-B-lactamas"/>
</dbReference>
<evidence type="ECO:0000256" key="4">
    <source>
        <dbReference type="ARBA" id="ARBA00022833"/>
    </source>
</evidence>
<keyword evidence="9" id="KW-1185">Reference proteome</keyword>
<feature type="region of interest" description="Disordered" evidence="6">
    <location>
        <begin position="4410"/>
        <end position="4466"/>
    </location>
</feature>
<feature type="domain" description="Metallo-beta-lactamase" evidence="7">
    <location>
        <begin position="33"/>
        <end position="212"/>
    </location>
</feature>
<dbReference type="CDD" id="cd07722">
    <property type="entry name" value="LACTB2-like_MBL-fold"/>
    <property type="match status" value="1"/>
</dbReference>
<dbReference type="PANTHER" id="PTHR23131:SF0">
    <property type="entry name" value="ENDORIBONUCLEASE LACTB2"/>
    <property type="match status" value="1"/>
</dbReference>
<dbReference type="InterPro" id="IPR036866">
    <property type="entry name" value="RibonucZ/Hydroxyglut_hydro"/>
</dbReference>
<feature type="region of interest" description="Disordered" evidence="6">
    <location>
        <begin position="4342"/>
        <end position="4381"/>
    </location>
</feature>
<evidence type="ECO:0000256" key="6">
    <source>
        <dbReference type="SAM" id="MobiDB-lite"/>
    </source>
</evidence>
<evidence type="ECO:0000256" key="1">
    <source>
        <dbReference type="ARBA" id="ARBA00006759"/>
    </source>
</evidence>
<organism evidence="8 9">
    <name type="scientific">Rotaria sordida</name>
    <dbReference type="NCBI Taxonomy" id="392033"/>
    <lineage>
        <taxon>Eukaryota</taxon>
        <taxon>Metazoa</taxon>
        <taxon>Spiralia</taxon>
        <taxon>Gnathifera</taxon>
        <taxon>Rotifera</taxon>
        <taxon>Eurotatoria</taxon>
        <taxon>Bdelloidea</taxon>
        <taxon>Philodinida</taxon>
        <taxon>Philodinidae</taxon>
        <taxon>Rotaria</taxon>
    </lineage>
</organism>
<comment type="similarity">
    <text evidence="1">Belongs to the metallo-beta-lactamase superfamily. Glyoxalase II family.</text>
</comment>
<dbReference type="SUPFAM" id="SSF56281">
    <property type="entry name" value="Metallo-hydrolase/oxidoreductase"/>
    <property type="match status" value="1"/>
</dbReference>
<keyword evidence="2" id="KW-0479">Metal-binding</keyword>
<proteinExistence type="inferred from homology"/>
<dbReference type="FunFam" id="3.60.15.10:FF:000017">
    <property type="entry name" value="Lactamase beta 2"/>
    <property type="match status" value="1"/>
</dbReference>
<feature type="coiled-coil region" evidence="5">
    <location>
        <begin position="3297"/>
        <end position="3324"/>
    </location>
</feature>
<gene>
    <name evidence="8" type="ORF">JXQ802_LOCUS9687</name>
</gene>
<dbReference type="InterPro" id="IPR047921">
    <property type="entry name" value="LACTB2-like_MBL-fold"/>
</dbReference>
<evidence type="ECO:0000256" key="2">
    <source>
        <dbReference type="ARBA" id="ARBA00022723"/>
    </source>
</evidence>
<name>A0A814AHC1_9BILA</name>
<dbReference type="Pfam" id="PF17778">
    <property type="entry name" value="WHD_BLACT"/>
    <property type="match status" value="1"/>
</dbReference>
<dbReference type="InterPro" id="IPR050662">
    <property type="entry name" value="Sec-metab_biosynth-thioest"/>
</dbReference>
<dbReference type="GO" id="GO:0016787">
    <property type="term" value="F:hydrolase activity"/>
    <property type="evidence" value="ECO:0007669"/>
    <property type="project" value="UniProtKB-KW"/>
</dbReference>
<evidence type="ECO:0000256" key="3">
    <source>
        <dbReference type="ARBA" id="ARBA00022801"/>
    </source>
</evidence>
<dbReference type="Gene3D" id="3.60.15.10">
    <property type="entry name" value="Ribonuclease Z/Hydroxyacylglutathione hydrolase-like"/>
    <property type="match status" value="1"/>
</dbReference>
<dbReference type="Gene3D" id="1.10.10.10">
    <property type="entry name" value="Winged helix-like DNA-binding domain superfamily/Winged helix DNA-binding domain"/>
    <property type="match status" value="1"/>
</dbReference>
<evidence type="ECO:0000313" key="9">
    <source>
        <dbReference type="Proteomes" id="UP000663870"/>
    </source>
</evidence>
<evidence type="ECO:0000313" key="8">
    <source>
        <dbReference type="EMBL" id="CAF0911868.1"/>
    </source>
</evidence>